<dbReference type="Proteomes" id="UP001500880">
    <property type="component" value="Unassembled WGS sequence"/>
</dbReference>
<reference evidence="2 3" key="1">
    <citation type="journal article" date="2019" name="Int. J. Syst. Evol. Microbiol.">
        <title>The Global Catalogue of Microorganisms (GCM) 10K type strain sequencing project: providing services to taxonomists for standard genome sequencing and annotation.</title>
        <authorList>
            <consortium name="The Broad Institute Genomics Platform"/>
            <consortium name="The Broad Institute Genome Sequencing Center for Infectious Disease"/>
            <person name="Wu L."/>
            <person name="Ma J."/>
        </authorList>
    </citation>
    <scope>NUCLEOTIDE SEQUENCE [LARGE SCALE GENOMIC DNA]</scope>
    <source>
        <strain evidence="2 3">JCM 12389</strain>
    </source>
</reference>
<proteinExistence type="predicted"/>
<dbReference type="Pfam" id="PF21172">
    <property type="entry name" value="CueP"/>
    <property type="match status" value="1"/>
</dbReference>
<accession>A0ABN1BH97</accession>
<dbReference type="PROSITE" id="PS51257">
    <property type="entry name" value="PROKAR_LIPOPROTEIN"/>
    <property type="match status" value="1"/>
</dbReference>
<protein>
    <submittedName>
        <fullName evidence="2">CueP family metal-binding protein</fullName>
    </submittedName>
</protein>
<feature type="signal peptide" evidence="1">
    <location>
        <begin position="1"/>
        <end position="25"/>
    </location>
</feature>
<dbReference type="EMBL" id="BAAADO010000005">
    <property type="protein sequence ID" value="GAA0497706.1"/>
    <property type="molecule type" value="Genomic_DNA"/>
</dbReference>
<sequence length="175" mass="19581">MRLKTIIVTLLVAIVLAACSSNSNEETKNNQEVDIKKIVQDYSTDEITAQSASITSEQLIVTDNNGDESTYSLPEDEFFVSIAPFINETHPCTNHSLTGCQGELVNKDFEIYIEDMDGNVIFDETKNSGSNGFVDLWLPREKTYRVKINYEGKQVESEVSTFENDGTCITTMKLT</sequence>
<feature type="chain" id="PRO_5046965750" evidence="1">
    <location>
        <begin position="26"/>
        <end position="175"/>
    </location>
</feature>
<name>A0ABN1BH97_9BACI</name>
<keyword evidence="1" id="KW-0732">Signal</keyword>
<dbReference type="Gene3D" id="2.60.40.3700">
    <property type="match status" value="1"/>
</dbReference>
<dbReference type="InterPro" id="IPR047808">
    <property type="entry name" value="CueP-like"/>
</dbReference>
<evidence type="ECO:0000313" key="2">
    <source>
        <dbReference type="EMBL" id="GAA0497706.1"/>
    </source>
</evidence>
<dbReference type="RefSeq" id="WP_343841808.1">
    <property type="nucleotide sequence ID" value="NZ_BAAADO010000005.1"/>
</dbReference>
<comment type="caution">
    <text evidence="2">The sequence shown here is derived from an EMBL/GenBank/DDBJ whole genome shotgun (WGS) entry which is preliminary data.</text>
</comment>
<dbReference type="NCBIfam" id="NF038094">
    <property type="entry name" value="CueP_fam"/>
    <property type="match status" value="1"/>
</dbReference>
<evidence type="ECO:0000256" key="1">
    <source>
        <dbReference type="SAM" id="SignalP"/>
    </source>
</evidence>
<gene>
    <name evidence="2" type="ORF">GCM10008986_25890</name>
</gene>
<keyword evidence="3" id="KW-1185">Reference proteome</keyword>
<evidence type="ECO:0000313" key="3">
    <source>
        <dbReference type="Proteomes" id="UP001500880"/>
    </source>
</evidence>
<organism evidence="2 3">
    <name type="scientific">Salinibacillus aidingensis</name>
    <dbReference type="NCBI Taxonomy" id="237684"/>
    <lineage>
        <taxon>Bacteria</taxon>
        <taxon>Bacillati</taxon>
        <taxon>Bacillota</taxon>
        <taxon>Bacilli</taxon>
        <taxon>Bacillales</taxon>
        <taxon>Bacillaceae</taxon>
        <taxon>Salinibacillus</taxon>
    </lineage>
</organism>